<dbReference type="RefSeq" id="WP_317570369.1">
    <property type="nucleotide sequence ID" value="NZ_JAWLKA010000019.1"/>
</dbReference>
<evidence type="ECO:0000313" key="4">
    <source>
        <dbReference type="Proteomes" id="UP001185737"/>
    </source>
</evidence>
<comment type="caution">
    <text evidence="3">The sequence shown here is derived from an EMBL/GenBank/DDBJ whole genome shotgun (WGS) entry which is preliminary data.</text>
</comment>
<dbReference type="SUPFAM" id="SSF54593">
    <property type="entry name" value="Glyoxalase/Bleomycin resistance protein/Dihydroxybiphenyl dioxygenase"/>
    <property type="match status" value="1"/>
</dbReference>
<dbReference type="PANTHER" id="PTHR33993:SF14">
    <property type="entry name" value="GB|AAF24581.1"/>
    <property type="match status" value="1"/>
</dbReference>
<evidence type="ECO:0000259" key="2">
    <source>
        <dbReference type="PROSITE" id="PS51819"/>
    </source>
</evidence>
<dbReference type="InterPro" id="IPR004360">
    <property type="entry name" value="Glyas_Fos-R_dOase_dom"/>
</dbReference>
<feature type="domain" description="VOC" evidence="2">
    <location>
        <begin position="33"/>
        <end position="141"/>
    </location>
</feature>
<feature type="region of interest" description="Disordered" evidence="1">
    <location>
        <begin position="1"/>
        <end position="30"/>
    </location>
</feature>
<dbReference type="Proteomes" id="UP001185737">
    <property type="component" value="Unassembled WGS sequence"/>
</dbReference>
<protein>
    <submittedName>
        <fullName evidence="3">VOC family protein</fullName>
    </submittedName>
</protein>
<evidence type="ECO:0000256" key="1">
    <source>
        <dbReference type="SAM" id="MobiDB-lite"/>
    </source>
</evidence>
<dbReference type="InterPro" id="IPR037523">
    <property type="entry name" value="VOC_core"/>
</dbReference>
<feature type="compositionally biased region" description="Polar residues" evidence="1">
    <location>
        <begin position="19"/>
        <end position="28"/>
    </location>
</feature>
<proteinExistence type="predicted"/>
<dbReference type="Pfam" id="PF00903">
    <property type="entry name" value="Glyoxalase"/>
    <property type="match status" value="1"/>
</dbReference>
<gene>
    <name evidence="3" type="ORF">R3Q59_28910</name>
</gene>
<dbReference type="InterPro" id="IPR052164">
    <property type="entry name" value="Anthracycline_SecMetBiosynth"/>
</dbReference>
<reference evidence="3 4" key="1">
    <citation type="submission" date="2023-10" db="EMBL/GenBank/DDBJ databases">
        <title>Development of a sustainable strategy for remediation of hydrocarbon-contaminated territories based on the waste exchange concept.</title>
        <authorList>
            <person name="Krivoruchko A."/>
        </authorList>
    </citation>
    <scope>NUCLEOTIDE SEQUENCE [LARGE SCALE GENOMIC DNA]</scope>
    <source>
        <strain evidence="3 4">IEGM 60</strain>
    </source>
</reference>
<name>A0ABU4CLS6_RHOJO</name>
<keyword evidence="4" id="KW-1185">Reference proteome</keyword>
<dbReference type="EMBL" id="JAWLKA010000019">
    <property type="protein sequence ID" value="MDV6284518.1"/>
    <property type="molecule type" value="Genomic_DNA"/>
</dbReference>
<sequence length="142" mass="14905">MTTQPVPESIASPPIPDQVSHTDQSEAQVSPARLRQVVHPVDDVPAAVSFYTAVLGVPTRFVDGNRYAALDAGPVTLALAADTEDIAGIAAAAFKVDDIDSFVDRLIAAGGHVIQLPTDGPHERRVVGSDPWGNRVIAYAAL</sequence>
<dbReference type="InterPro" id="IPR029068">
    <property type="entry name" value="Glyas_Bleomycin-R_OHBP_Dase"/>
</dbReference>
<dbReference type="Gene3D" id="3.10.180.10">
    <property type="entry name" value="2,3-Dihydroxybiphenyl 1,2-Dioxygenase, domain 1"/>
    <property type="match status" value="1"/>
</dbReference>
<evidence type="ECO:0000313" key="3">
    <source>
        <dbReference type="EMBL" id="MDV6284518.1"/>
    </source>
</evidence>
<organism evidence="3 4">
    <name type="scientific">Rhodococcus jostii</name>
    <dbReference type="NCBI Taxonomy" id="132919"/>
    <lineage>
        <taxon>Bacteria</taxon>
        <taxon>Bacillati</taxon>
        <taxon>Actinomycetota</taxon>
        <taxon>Actinomycetes</taxon>
        <taxon>Mycobacteriales</taxon>
        <taxon>Nocardiaceae</taxon>
        <taxon>Rhodococcus</taxon>
    </lineage>
</organism>
<accession>A0ABU4CLS6</accession>
<dbReference type="PROSITE" id="PS51819">
    <property type="entry name" value="VOC"/>
    <property type="match status" value="1"/>
</dbReference>
<dbReference type="PANTHER" id="PTHR33993">
    <property type="entry name" value="GLYOXALASE-RELATED"/>
    <property type="match status" value="1"/>
</dbReference>